<accession>M6D308</accession>
<protein>
    <submittedName>
        <fullName evidence="1">Uncharacterized protein</fullName>
    </submittedName>
</protein>
<dbReference type="AlphaFoldDB" id="M6D308"/>
<evidence type="ECO:0000313" key="2">
    <source>
        <dbReference type="Proteomes" id="UP000011988"/>
    </source>
</evidence>
<feature type="non-terminal residue" evidence="1">
    <location>
        <position position="38"/>
    </location>
</feature>
<organism evidence="1 2">
    <name type="scientific">Leptospira alstonii serovar Sichuan str. 79601</name>
    <dbReference type="NCBI Taxonomy" id="1218565"/>
    <lineage>
        <taxon>Bacteria</taxon>
        <taxon>Pseudomonadati</taxon>
        <taxon>Spirochaetota</taxon>
        <taxon>Spirochaetia</taxon>
        <taxon>Leptospirales</taxon>
        <taxon>Leptospiraceae</taxon>
        <taxon>Leptospira</taxon>
    </lineage>
</organism>
<comment type="caution">
    <text evidence="1">The sequence shown here is derived from an EMBL/GenBank/DDBJ whole genome shotgun (WGS) entry which is preliminary data.</text>
</comment>
<proteinExistence type="predicted"/>
<name>M6D308_9LEPT</name>
<evidence type="ECO:0000313" key="1">
    <source>
        <dbReference type="EMBL" id="EMJ95598.1"/>
    </source>
</evidence>
<sequence>MPVEFDPFQYVPRTVFGMGTLLLNSDCKISSTLGENRS</sequence>
<dbReference type="Proteomes" id="UP000011988">
    <property type="component" value="Unassembled WGS sequence"/>
</dbReference>
<gene>
    <name evidence="1" type="ORF">LEP1GSC194_0901</name>
</gene>
<dbReference type="EMBL" id="ANIK01000034">
    <property type="protein sequence ID" value="EMJ95598.1"/>
    <property type="molecule type" value="Genomic_DNA"/>
</dbReference>
<reference evidence="1 2" key="1">
    <citation type="submission" date="2013-01" db="EMBL/GenBank/DDBJ databases">
        <authorList>
            <person name="Harkins D.M."/>
            <person name="Durkin A.S."/>
            <person name="Brinkac L.M."/>
            <person name="Haft D.H."/>
            <person name="Selengut J.D."/>
            <person name="Sanka R."/>
            <person name="DePew J."/>
            <person name="Purushe J."/>
            <person name="Galloway R.L."/>
            <person name="Vinetz J.M."/>
            <person name="Sutton G.G."/>
            <person name="Nierman W.C."/>
            <person name="Fouts D.E."/>
        </authorList>
    </citation>
    <scope>NUCLEOTIDE SEQUENCE [LARGE SCALE GENOMIC DNA]</scope>
    <source>
        <strain evidence="1 2">79601</strain>
    </source>
</reference>